<sequence>MKQVHFQSRTHIILWLENNCPRPAIVRALYEGQVEFFGGFNPVSPTEHPGWIIRVTSAHGKTRYVAVIAYRDHYGIRILRDVCWGNWIGTFSQGTPRDQLFSGDDPTSYCKLRRIWDEYRHN</sequence>
<dbReference type="EMBL" id="LAZR01000418">
    <property type="protein sequence ID" value="KKN69766.1"/>
    <property type="molecule type" value="Genomic_DNA"/>
</dbReference>
<organism evidence="1">
    <name type="scientific">marine sediment metagenome</name>
    <dbReference type="NCBI Taxonomy" id="412755"/>
    <lineage>
        <taxon>unclassified sequences</taxon>
        <taxon>metagenomes</taxon>
        <taxon>ecological metagenomes</taxon>
    </lineage>
</organism>
<accession>A0A0F9V8D4</accession>
<comment type="caution">
    <text evidence="1">The sequence shown here is derived from an EMBL/GenBank/DDBJ whole genome shotgun (WGS) entry which is preliminary data.</text>
</comment>
<protein>
    <submittedName>
        <fullName evidence="1">Uncharacterized protein</fullName>
    </submittedName>
</protein>
<dbReference type="AlphaFoldDB" id="A0A0F9V8D4"/>
<name>A0A0F9V8D4_9ZZZZ</name>
<proteinExistence type="predicted"/>
<gene>
    <name evidence="1" type="ORF">LCGC14_0437120</name>
</gene>
<evidence type="ECO:0000313" key="1">
    <source>
        <dbReference type="EMBL" id="KKN69766.1"/>
    </source>
</evidence>
<reference evidence="1" key="1">
    <citation type="journal article" date="2015" name="Nature">
        <title>Complex archaea that bridge the gap between prokaryotes and eukaryotes.</title>
        <authorList>
            <person name="Spang A."/>
            <person name="Saw J.H."/>
            <person name="Jorgensen S.L."/>
            <person name="Zaremba-Niedzwiedzka K."/>
            <person name="Martijn J."/>
            <person name="Lind A.E."/>
            <person name="van Eijk R."/>
            <person name="Schleper C."/>
            <person name="Guy L."/>
            <person name="Ettema T.J."/>
        </authorList>
    </citation>
    <scope>NUCLEOTIDE SEQUENCE</scope>
</reference>